<keyword evidence="2" id="KW-0808">Transferase</keyword>
<dbReference type="Proteomes" id="UP000271868">
    <property type="component" value="Unassembled WGS sequence"/>
</dbReference>
<dbReference type="AlphaFoldDB" id="A0AAX1WVY3"/>
<proteinExistence type="predicted"/>
<feature type="domain" description="Methyltransferase type 11" evidence="1">
    <location>
        <begin position="72"/>
        <end position="129"/>
    </location>
</feature>
<dbReference type="Gene3D" id="3.40.50.150">
    <property type="entry name" value="Vaccinia Virus protein VP39"/>
    <property type="match status" value="1"/>
</dbReference>
<organism evidence="2 3">
    <name type="scientific">Diaphorobacter nitroreducens</name>
    <dbReference type="NCBI Taxonomy" id="164759"/>
    <lineage>
        <taxon>Bacteria</taxon>
        <taxon>Pseudomonadati</taxon>
        <taxon>Pseudomonadota</taxon>
        <taxon>Betaproteobacteria</taxon>
        <taxon>Burkholderiales</taxon>
        <taxon>Comamonadaceae</taxon>
        <taxon>Diaphorobacter</taxon>
    </lineage>
</organism>
<evidence type="ECO:0000313" key="2">
    <source>
        <dbReference type="EMBL" id="ROR48099.1"/>
    </source>
</evidence>
<keyword evidence="3" id="KW-1185">Reference proteome</keyword>
<dbReference type="EMBL" id="RJVL01000003">
    <property type="protein sequence ID" value="ROR48099.1"/>
    <property type="molecule type" value="Genomic_DNA"/>
</dbReference>
<dbReference type="GO" id="GO:0032259">
    <property type="term" value="P:methylation"/>
    <property type="evidence" value="ECO:0007669"/>
    <property type="project" value="UniProtKB-KW"/>
</dbReference>
<evidence type="ECO:0000259" key="1">
    <source>
        <dbReference type="Pfam" id="PF08241"/>
    </source>
</evidence>
<dbReference type="RefSeq" id="WP_011805010.1">
    <property type="nucleotide sequence ID" value="NZ_CP016278.1"/>
</dbReference>
<name>A0AAX1WVY3_9BURK</name>
<dbReference type="InterPro" id="IPR013216">
    <property type="entry name" value="Methyltransf_11"/>
</dbReference>
<keyword evidence="2" id="KW-0489">Methyltransferase</keyword>
<gene>
    <name evidence="2" type="ORF">EDC60_1607</name>
</gene>
<comment type="caution">
    <text evidence="2">The sequence shown here is derived from an EMBL/GenBank/DDBJ whole genome shotgun (WGS) entry which is preliminary data.</text>
</comment>
<dbReference type="GO" id="GO:0008757">
    <property type="term" value="F:S-adenosylmethionine-dependent methyltransferase activity"/>
    <property type="evidence" value="ECO:0007669"/>
    <property type="project" value="InterPro"/>
</dbReference>
<accession>A0AAX1WVY3</accession>
<dbReference type="InterPro" id="IPR029063">
    <property type="entry name" value="SAM-dependent_MTases_sf"/>
</dbReference>
<evidence type="ECO:0000313" key="3">
    <source>
        <dbReference type="Proteomes" id="UP000271868"/>
    </source>
</evidence>
<dbReference type="SUPFAM" id="SSF53335">
    <property type="entry name" value="S-adenosyl-L-methionine-dependent methyltransferases"/>
    <property type="match status" value="1"/>
</dbReference>
<dbReference type="GeneID" id="84681176"/>
<dbReference type="Pfam" id="PF08241">
    <property type="entry name" value="Methyltransf_11"/>
    <property type="match status" value="1"/>
</dbReference>
<sequence>MTGEIIGLHHWFDTAPGRYLLAWEQERYDELVADIFGYHALQLGMPGLQALRSNRMPHRWLAVMPPELLLERSDAQEPPALLADAVALPFAEASLDLLALPHTLELSVDPHTALREVHRVLVPEGKVVISGLNPLSLWGLRQRRSRLYQRCGAGGRLFLPDVGEFISPGRLRDWLRLLGFELESMSFGCYRPAVAGDRWLQRYGWMDALGARWWPIFGAAYVIVAVKRVQGMRLLEPSWRKAPQAAAAQVQVARRHGPG</sequence>
<protein>
    <submittedName>
        <fullName evidence="2">Methyltransferase family protein</fullName>
    </submittedName>
</protein>
<reference evidence="2 3" key="1">
    <citation type="submission" date="2018-11" db="EMBL/GenBank/DDBJ databases">
        <title>Genomic Encyclopedia of Type Strains, Phase IV (KMG-IV): sequencing the most valuable type-strain genomes for metagenomic binning, comparative biology and taxonomic classification.</title>
        <authorList>
            <person name="Goeker M."/>
        </authorList>
    </citation>
    <scope>NUCLEOTIDE SEQUENCE [LARGE SCALE GENOMIC DNA]</scope>
    <source>
        <strain evidence="2 3">DSM 15985</strain>
    </source>
</reference>